<dbReference type="EMBL" id="KF826684">
    <property type="protein sequence ID" value="AIS85761.1"/>
    <property type="molecule type" value="Genomic_DNA"/>
</dbReference>
<sequence length="65" mass="7638">MLDSAEPNRTAVYQYFQRAQNSEHHLPLIRMGTEPVRPRPHHVRQNERRCSPAVSVFVIWCDDPP</sequence>
<gene>
    <name evidence="1" type="ORF">VASRM7_518</name>
</gene>
<evidence type="ECO:0000313" key="1">
    <source>
        <dbReference type="EMBL" id="AIS85761.1"/>
    </source>
</evidence>
<dbReference type="AlphaFoldDB" id="A0A097CSY7"/>
<protein>
    <submittedName>
        <fullName evidence="1">Uncharacterized protein</fullName>
    </submittedName>
</protein>
<accession>A0A097CSY7</accession>
<name>A0A097CSY7_9ACTN</name>
<proteinExistence type="predicted"/>
<reference evidence="1" key="1">
    <citation type="submission" date="2013-11" db="EMBL/GenBank/DDBJ databases">
        <title>New antitubercular compounds from marine-derived Verrucosispora sp. MS100047.</title>
        <authorList>
            <person name="Huang P."/>
            <person name="Xie F."/>
            <person name="Wang Q."/>
            <person name="Wang J."/>
            <person name="Wang Q."/>
            <person name="Abdel-Mageed W.M."/>
            <person name="Liu M."/>
            <person name="Han J."/>
            <person name="Song F."/>
            <person name="Dai H."/>
            <person name="Liu X."/>
            <person name="Zhang L."/>
        </authorList>
    </citation>
    <scope>NUCLEOTIDE SEQUENCE</scope>
    <source>
        <strain evidence="1">MS100047</strain>
    </source>
</reference>
<organism evidence="1">
    <name type="scientific">Verrucosispora sp. MS100047</name>
    <dbReference type="NCBI Taxonomy" id="1410949"/>
    <lineage>
        <taxon>Bacteria</taxon>
        <taxon>Bacillati</taxon>
        <taxon>Actinomycetota</taxon>
        <taxon>Actinomycetes</taxon>
        <taxon>Micromonosporales</taxon>
        <taxon>Micromonosporaceae</taxon>
        <taxon>Micromonospora</taxon>
    </lineage>
</organism>